<accession>A0A0P9CVT1</accession>
<dbReference type="Proteomes" id="UP000050320">
    <property type="component" value="Unassembled WGS sequence"/>
</dbReference>
<dbReference type="GeneID" id="84221720"/>
<proteinExistence type="predicted"/>
<dbReference type="Proteomes" id="UP000050515">
    <property type="component" value="Unassembled WGS sequence"/>
</dbReference>
<comment type="caution">
    <text evidence="2">The sequence shown here is derived from an EMBL/GenBank/DDBJ whole genome shotgun (WGS) entry which is preliminary data.</text>
</comment>
<sequence>MDTYSDFLEFLNKNKNNIIKSLDLEKNSEFYRLYQEVFDKNFIDFNFKGNINADVAATDSSEFVRTLYNGKSIIIIRAYTIYGEKFTKDFFMDTVYVDPLKLRNFTILLMENSEHLSIIKLLETEKPEYIFIDGSFKGRISHLNEGLDIENYDNFMDIYFKNLKKMLQMAFKNNVRLIFISKSNYSQSFKEFLLENLKPGMYPDEIVKKAKKEYTNDHLIIKSLAHRTGYTTPLIYRQNFSGTDVNYISFDVLPRADDLPMKVQIVSQELMMETKNASPYNLDQKILELIFYGYTSYKVYNIWLYDVDKRVKFRSDEMENLYMKTFEKITGITFYESRGERRARLRV</sequence>
<evidence type="ECO:0000313" key="2">
    <source>
        <dbReference type="EMBL" id="KPV47067.1"/>
    </source>
</evidence>
<feature type="domain" description="NurA" evidence="1">
    <location>
        <begin position="53"/>
        <end position="313"/>
    </location>
</feature>
<evidence type="ECO:0000313" key="4">
    <source>
        <dbReference type="Proteomes" id="UP000050320"/>
    </source>
</evidence>
<dbReference type="InterPro" id="IPR018977">
    <property type="entry name" value="NurA_domain"/>
</dbReference>
<name>A0A0P9CVT1_9ARCH</name>
<reference evidence="2 5" key="1">
    <citation type="submission" date="2015-09" db="EMBL/GenBank/DDBJ databases">
        <title>Draft genome sequence of Acidiplasma aeolicum DSM 18409.</title>
        <authorList>
            <person name="Hemp J."/>
        </authorList>
    </citation>
    <scope>NUCLEOTIDE SEQUENCE [LARGE SCALE GENOMIC DNA]</scope>
    <source>
        <strain evidence="2 5">V</strain>
    </source>
</reference>
<dbReference type="RefSeq" id="WP_048100849.1">
    <property type="nucleotide sequence ID" value="NZ_JBBYJF010000010.1"/>
</dbReference>
<dbReference type="PATRIC" id="fig|507754.4.peg.1472"/>
<evidence type="ECO:0000313" key="3">
    <source>
        <dbReference type="EMBL" id="KQB33634.1"/>
    </source>
</evidence>
<dbReference type="Pfam" id="PF09376">
    <property type="entry name" value="NurA"/>
    <property type="match status" value="1"/>
</dbReference>
<reference evidence="3 4" key="2">
    <citation type="submission" date="2015-09" db="EMBL/GenBank/DDBJ databases">
        <title>Heavy metals and arsenic resistance mechanisms in polyextremophilic archaea of the family Ferroplasmaceae.</title>
        <authorList>
            <person name="Bulaev A.G."/>
            <person name="Kanygina A.V."/>
        </authorList>
    </citation>
    <scope>NUCLEOTIDE SEQUENCE [LARGE SCALE GENOMIC DNA]</scope>
    <source>
        <strain evidence="3 4">VT</strain>
    </source>
</reference>
<dbReference type="SMART" id="SM00933">
    <property type="entry name" value="NurA"/>
    <property type="match status" value="1"/>
</dbReference>
<gene>
    <name evidence="3" type="ORF">AOG54_06785</name>
    <name evidence="2" type="ORF">SE19_02680</name>
</gene>
<dbReference type="EMBL" id="LKBG01000285">
    <property type="protein sequence ID" value="KQB33634.1"/>
    <property type="molecule type" value="Genomic_DNA"/>
</dbReference>
<evidence type="ECO:0000313" key="5">
    <source>
        <dbReference type="Proteomes" id="UP000050515"/>
    </source>
</evidence>
<dbReference type="EMBL" id="LJCQ01000142">
    <property type="protein sequence ID" value="KPV47067.1"/>
    <property type="molecule type" value="Genomic_DNA"/>
</dbReference>
<organism evidence="2 5">
    <name type="scientific">Acidiplasma aeolicum</name>
    <dbReference type="NCBI Taxonomy" id="507754"/>
    <lineage>
        <taxon>Archaea</taxon>
        <taxon>Methanobacteriati</taxon>
        <taxon>Thermoplasmatota</taxon>
        <taxon>Thermoplasmata</taxon>
        <taxon>Thermoplasmatales</taxon>
        <taxon>Ferroplasmaceae</taxon>
        <taxon>Acidiplasma</taxon>
    </lineage>
</organism>
<keyword evidence="4" id="KW-1185">Reference proteome</keyword>
<dbReference type="AlphaFoldDB" id="A0A0P9CVT1"/>
<dbReference type="OrthoDB" id="88693at2157"/>
<evidence type="ECO:0000259" key="1">
    <source>
        <dbReference type="SMART" id="SM00933"/>
    </source>
</evidence>
<protein>
    <recommendedName>
        <fullName evidence="1">NurA domain-containing protein</fullName>
    </recommendedName>
</protein>